<dbReference type="RefSeq" id="XP_070883748.1">
    <property type="nucleotide sequence ID" value="XM_071029745.1"/>
</dbReference>
<sequence>MPRKHRPLRPREPKACQACAHAKVRCEVGSRETCERCSRLNKECIMQAPGAHKRVGHGQKALDVARLEEKLDSMAAVFTATRTPLSEKPDGELSKYSLSGGLQTDDEEARSLLDTFRTEMTPYFPFIAIPLSTTVAELQRMKPFLLSTIIMVACVSDADRQLAMARKIREYVGASIITNGEKSVDLLQGLLVCLAWYHFQLELGSQINNFLHLAWAMVVDLGLNGKPSSIATVHPDGVWKDPAEQSLHRTLDERRVYLGCFYLSATASTCLRGLDPMRYTNYTEECCCVLEASEEPADLYLIRLVRLHHLAERINRTISLDEYNTPGVPSKPVAERIKSLGADLQHCNPSSIPGNLYDSILRLHFLSLELGLYSTALDDGFSRYDGHQSERLTLLSSCLTATTEFLDVFFSIPTRNYLNLPYPIYAAYFHAAGTLSKLLLFSGEGWDLQYFGNVPDLESVVGTFISRIEKSSTSRHEKQSFRFPEAFVRLTPHLRAIEDFHKARRAAQADRRTEVQPFESSDSVAQDDARDAMFQLPHGFSWRFLRPG</sequence>
<evidence type="ECO:0000256" key="5">
    <source>
        <dbReference type="ARBA" id="ARBA00023125"/>
    </source>
</evidence>
<dbReference type="InterPro" id="IPR001138">
    <property type="entry name" value="Zn2Cys6_DnaBD"/>
</dbReference>
<keyword evidence="2" id="KW-0479">Metal-binding</keyword>
<dbReference type="CDD" id="cd12148">
    <property type="entry name" value="fungal_TF_MHR"/>
    <property type="match status" value="1"/>
</dbReference>
<keyword evidence="10" id="KW-1185">Reference proteome</keyword>
<name>A0ABR4LJR2_9EURO</name>
<dbReference type="Pfam" id="PF04082">
    <property type="entry name" value="Fungal_trans"/>
    <property type="match status" value="1"/>
</dbReference>
<evidence type="ECO:0000313" key="9">
    <source>
        <dbReference type="EMBL" id="KAL2864769.1"/>
    </source>
</evidence>
<evidence type="ECO:0000256" key="1">
    <source>
        <dbReference type="ARBA" id="ARBA00004123"/>
    </source>
</evidence>
<gene>
    <name evidence="9" type="ORF">BJX67DRAFT_360252</name>
</gene>
<keyword evidence="7" id="KW-0539">Nucleus</keyword>
<dbReference type="SUPFAM" id="SSF57701">
    <property type="entry name" value="Zn2/Cys6 DNA-binding domain"/>
    <property type="match status" value="1"/>
</dbReference>
<dbReference type="PANTHER" id="PTHR31845">
    <property type="entry name" value="FINGER DOMAIN PROTEIN, PUTATIVE-RELATED"/>
    <property type="match status" value="1"/>
</dbReference>
<dbReference type="InterPro" id="IPR007219">
    <property type="entry name" value="XnlR_reg_dom"/>
</dbReference>
<dbReference type="Gene3D" id="4.10.240.10">
    <property type="entry name" value="Zn(2)-C6 fungal-type DNA-binding domain"/>
    <property type="match status" value="1"/>
</dbReference>
<proteinExistence type="predicted"/>
<reference evidence="9 10" key="1">
    <citation type="submission" date="2024-07" db="EMBL/GenBank/DDBJ databases">
        <title>Section-level genome sequencing and comparative genomics of Aspergillus sections Usti and Cavernicolus.</title>
        <authorList>
            <consortium name="Lawrence Berkeley National Laboratory"/>
            <person name="Nybo J.L."/>
            <person name="Vesth T.C."/>
            <person name="Theobald S."/>
            <person name="Frisvad J.C."/>
            <person name="Larsen T.O."/>
            <person name="Kjaerboelling I."/>
            <person name="Rothschild-Mancinelli K."/>
            <person name="Lyhne E.K."/>
            <person name="Kogle M.E."/>
            <person name="Barry K."/>
            <person name="Clum A."/>
            <person name="Na H."/>
            <person name="Ledsgaard L."/>
            <person name="Lin J."/>
            <person name="Lipzen A."/>
            <person name="Kuo A."/>
            <person name="Riley R."/>
            <person name="Mondo S."/>
            <person name="Labutti K."/>
            <person name="Haridas S."/>
            <person name="Pangalinan J."/>
            <person name="Salamov A.A."/>
            <person name="Simmons B.A."/>
            <person name="Magnuson J.K."/>
            <person name="Chen J."/>
            <person name="Drula E."/>
            <person name="Henrissat B."/>
            <person name="Wiebenga A."/>
            <person name="Lubbers R.J."/>
            <person name="Gomes A.C."/>
            <person name="Macurrencykelacurrency M.R."/>
            <person name="Stajich J."/>
            <person name="Grigoriev I.V."/>
            <person name="Mortensen U.H."/>
            <person name="De Vries R.P."/>
            <person name="Baker S.E."/>
            <person name="Andersen M.R."/>
        </authorList>
    </citation>
    <scope>NUCLEOTIDE SEQUENCE [LARGE SCALE GENOMIC DNA]</scope>
    <source>
        <strain evidence="9 10">CBS 449.75</strain>
    </source>
</reference>
<dbReference type="PANTHER" id="PTHR31845:SF10">
    <property type="entry name" value="ZN(II)2CYS6 TRANSCRIPTION FACTOR (EUROFUNG)"/>
    <property type="match status" value="1"/>
</dbReference>
<dbReference type="Proteomes" id="UP001610432">
    <property type="component" value="Unassembled WGS sequence"/>
</dbReference>
<dbReference type="EMBL" id="JBFXLQ010000037">
    <property type="protein sequence ID" value="KAL2864769.1"/>
    <property type="molecule type" value="Genomic_DNA"/>
</dbReference>
<dbReference type="GeneID" id="98144817"/>
<keyword evidence="3" id="KW-0862">Zinc</keyword>
<keyword evidence="5" id="KW-0238">DNA-binding</keyword>
<evidence type="ECO:0000256" key="4">
    <source>
        <dbReference type="ARBA" id="ARBA00023015"/>
    </source>
</evidence>
<keyword evidence="6" id="KW-0804">Transcription</keyword>
<dbReference type="InterPro" id="IPR051089">
    <property type="entry name" value="prtT"/>
</dbReference>
<accession>A0ABR4LJR2</accession>
<organism evidence="9 10">
    <name type="scientific">Aspergillus lucknowensis</name>
    <dbReference type="NCBI Taxonomy" id="176173"/>
    <lineage>
        <taxon>Eukaryota</taxon>
        <taxon>Fungi</taxon>
        <taxon>Dikarya</taxon>
        <taxon>Ascomycota</taxon>
        <taxon>Pezizomycotina</taxon>
        <taxon>Eurotiomycetes</taxon>
        <taxon>Eurotiomycetidae</taxon>
        <taxon>Eurotiales</taxon>
        <taxon>Aspergillaceae</taxon>
        <taxon>Aspergillus</taxon>
        <taxon>Aspergillus subgen. Nidulantes</taxon>
    </lineage>
</organism>
<protein>
    <recommendedName>
        <fullName evidence="8">Zn(2)-C6 fungal-type domain-containing protein</fullName>
    </recommendedName>
</protein>
<comment type="caution">
    <text evidence="9">The sequence shown here is derived from an EMBL/GenBank/DDBJ whole genome shotgun (WGS) entry which is preliminary data.</text>
</comment>
<dbReference type="PROSITE" id="PS50048">
    <property type="entry name" value="ZN2_CY6_FUNGAL_2"/>
    <property type="match status" value="1"/>
</dbReference>
<evidence type="ECO:0000313" key="10">
    <source>
        <dbReference type="Proteomes" id="UP001610432"/>
    </source>
</evidence>
<comment type="subcellular location">
    <subcellularLocation>
        <location evidence="1">Nucleus</location>
    </subcellularLocation>
</comment>
<dbReference type="PROSITE" id="PS00463">
    <property type="entry name" value="ZN2_CY6_FUNGAL_1"/>
    <property type="match status" value="1"/>
</dbReference>
<dbReference type="InterPro" id="IPR036864">
    <property type="entry name" value="Zn2-C6_fun-type_DNA-bd_sf"/>
</dbReference>
<evidence type="ECO:0000259" key="8">
    <source>
        <dbReference type="PROSITE" id="PS50048"/>
    </source>
</evidence>
<dbReference type="SMART" id="SM00066">
    <property type="entry name" value="GAL4"/>
    <property type="match status" value="1"/>
</dbReference>
<keyword evidence="4" id="KW-0805">Transcription regulation</keyword>
<dbReference type="CDD" id="cd00067">
    <property type="entry name" value="GAL4"/>
    <property type="match status" value="1"/>
</dbReference>
<evidence type="ECO:0000256" key="3">
    <source>
        <dbReference type="ARBA" id="ARBA00022833"/>
    </source>
</evidence>
<evidence type="ECO:0000256" key="2">
    <source>
        <dbReference type="ARBA" id="ARBA00022723"/>
    </source>
</evidence>
<evidence type="ECO:0000256" key="6">
    <source>
        <dbReference type="ARBA" id="ARBA00023163"/>
    </source>
</evidence>
<feature type="domain" description="Zn(2)-C6 fungal-type" evidence="8">
    <location>
        <begin position="15"/>
        <end position="46"/>
    </location>
</feature>
<evidence type="ECO:0000256" key="7">
    <source>
        <dbReference type="ARBA" id="ARBA00023242"/>
    </source>
</evidence>